<evidence type="ECO:0000256" key="1">
    <source>
        <dbReference type="PROSITE-ProRule" id="PRU00708"/>
    </source>
</evidence>
<dbReference type="AlphaFoldDB" id="A0A443I025"/>
<feature type="region of interest" description="Disordered" evidence="2">
    <location>
        <begin position="129"/>
        <end position="289"/>
    </location>
</feature>
<dbReference type="Proteomes" id="UP000283841">
    <property type="component" value="Unassembled WGS sequence"/>
</dbReference>
<feature type="compositionally biased region" description="Low complexity" evidence="2">
    <location>
        <begin position="267"/>
        <end position="278"/>
    </location>
</feature>
<feature type="compositionally biased region" description="Basic and acidic residues" evidence="2">
    <location>
        <begin position="90"/>
        <end position="100"/>
    </location>
</feature>
<dbReference type="GO" id="GO:0005739">
    <property type="term" value="C:mitochondrion"/>
    <property type="evidence" value="ECO:0007669"/>
    <property type="project" value="TreeGrafter"/>
</dbReference>
<proteinExistence type="predicted"/>
<feature type="compositionally biased region" description="Basic and acidic residues" evidence="2">
    <location>
        <begin position="256"/>
        <end position="266"/>
    </location>
</feature>
<feature type="compositionally biased region" description="Polar residues" evidence="2">
    <location>
        <begin position="134"/>
        <end position="145"/>
    </location>
</feature>
<accession>A0A443I025</accession>
<dbReference type="STRING" id="264951.A0A443I025"/>
<dbReference type="PANTHER" id="PTHR47938:SF35">
    <property type="entry name" value="PENTATRICOPEPTIDE REPEAT-CONTAINING PROTEIN 4, MITOCHONDRIAL-RELATED"/>
    <property type="match status" value="1"/>
</dbReference>
<dbReference type="PROSITE" id="PS51375">
    <property type="entry name" value="PPR"/>
    <property type="match status" value="2"/>
</dbReference>
<feature type="compositionally biased region" description="Basic and acidic residues" evidence="2">
    <location>
        <begin position="159"/>
        <end position="182"/>
    </location>
</feature>
<feature type="region of interest" description="Disordered" evidence="2">
    <location>
        <begin position="78"/>
        <end position="108"/>
    </location>
</feature>
<evidence type="ECO:0000313" key="4">
    <source>
        <dbReference type="Proteomes" id="UP000283841"/>
    </source>
</evidence>
<gene>
    <name evidence="3" type="ORF">C8Q69DRAFT_455356</name>
</gene>
<dbReference type="Pfam" id="PF01535">
    <property type="entry name" value="PPR"/>
    <property type="match status" value="2"/>
</dbReference>
<feature type="region of interest" description="Disordered" evidence="2">
    <location>
        <begin position="1"/>
        <end position="52"/>
    </location>
</feature>
<dbReference type="RefSeq" id="XP_028487052.1">
    <property type="nucleotide sequence ID" value="XM_028629769.1"/>
</dbReference>
<protein>
    <submittedName>
        <fullName evidence="3">Pentatricopeptide repeat protein</fullName>
    </submittedName>
</protein>
<feature type="compositionally biased region" description="Polar residues" evidence="2">
    <location>
        <begin position="1"/>
        <end position="12"/>
    </location>
</feature>
<keyword evidence="4" id="KW-1185">Reference proteome</keyword>
<dbReference type="VEuPathDB" id="FungiDB:C8Q69DRAFT_455356"/>
<organism evidence="3 4">
    <name type="scientific">Byssochlamys spectabilis</name>
    <name type="common">Paecilomyces variotii</name>
    <dbReference type="NCBI Taxonomy" id="264951"/>
    <lineage>
        <taxon>Eukaryota</taxon>
        <taxon>Fungi</taxon>
        <taxon>Dikarya</taxon>
        <taxon>Ascomycota</taxon>
        <taxon>Pezizomycotina</taxon>
        <taxon>Eurotiomycetes</taxon>
        <taxon>Eurotiomycetidae</taxon>
        <taxon>Eurotiales</taxon>
        <taxon>Thermoascaceae</taxon>
        <taxon>Paecilomyces</taxon>
    </lineage>
</organism>
<dbReference type="EMBL" id="RCNU01000002">
    <property type="protein sequence ID" value="RWQ97407.1"/>
    <property type="molecule type" value="Genomic_DNA"/>
</dbReference>
<feature type="compositionally biased region" description="Basic and acidic residues" evidence="2">
    <location>
        <begin position="703"/>
        <end position="722"/>
    </location>
</feature>
<evidence type="ECO:0000313" key="3">
    <source>
        <dbReference type="EMBL" id="RWQ97407.1"/>
    </source>
</evidence>
<name>A0A443I025_BYSSP</name>
<dbReference type="NCBIfam" id="TIGR00756">
    <property type="entry name" value="PPR"/>
    <property type="match status" value="1"/>
</dbReference>
<dbReference type="PANTHER" id="PTHR47938">
    <property type="entry name" value="RESPIRATORY COMPLEX I CHAPERONE (CIA84), PUTATIVE (AFU_ORTHOLOGUE AFUA_2G06020)-RELATED"/>
    <property type="match status" value="1"/>
</dbReference>
<dbReference type="InterPro" id="IPR002885">
    <property type="entry name" value="PPR_rpt"/>
</dbReference>
<feature type="compositionally biased region" description="Acidic residues" evidence="2">
    <location>
        <begin position="723"/>
        <end position="735"/>
    </location>
</feature>
<dbReference type="GeneID" id="39599046"/>
<feature type="repeat" description="PPR" evidence="1">
    <location>
        <begin position="411"/>
        <end position="445"/>
    </location>
</feature>
<dbReference type="Gene3D" id="1.25.40.10">
    <property type="entry name" value="Tetratricopeptide repeat domain"/>
    <property type="match status" value="2"/>
</dbReference>
<comment type="caution">
    <text evidence="3">The sequence shown here is derived from an EMBL/GenBank/DDBJ whole genome shotgun (WGS) entry which is preliminary data.</text>
</comment>
<feature type="region of interest" description="Disordered" evidence="2">
    <location>
        <begin position="698"/>
        <end position="745"/>
    </location>
</feature>
<dbReference type="InterPro" id="IPR011990">
    <property type="entry name" value="TPR-like_helical_dom_sf"/>
</dbReference>
<sequence length="822" mass="93856">MPRLNSSASSTGIGVIPRQGLDCPSSLRTPSMPHTESHACSTSVRRLRSRGPRPSVASIADIFVTSLVIAGFCREHSPRGRGLAPISKPGLDDRTPDWRRKSTTRHRRLSLARGLNYSRSPADYLARRGLKTTRMFSTQAAPSQNDDTERRPWTIGPDDGYREAADSERQHPEEDTENKQNGDVEDSTPTAPLPAIGKRDVLIRDEISMVDDPSLSGTPAAPTEIPSDEEISRPDTIRTESIPEAYGKTAGINSHDQQRARSEKSSSNESYTSTSAASPKMGKKDTSRDMIENPAVERFVAALWDETKSTQYIFRLYREIPSPGVAYLSKRSRGFLLRRFADPPDRRWIDARRYLALIEDMNAAGLPVSRALWTSAIHFAGRASGRVFKRDLRRAIGIWHQMERVAGIESDNVVFSTLFDIAIKAGQYTVADRLMEEMKTRGIPFRRSLKVSKIYYHGFLRDVEGIRQAFDDFIKSGEIVDTVVLNCLIVSFLRAGEPGTAEQLYDRMMEAQKKLEKELQAGNQRLPHHPTLTSDMPTYRKRMKELRRTLNLSTSLRDELPEEHRLLQASLSMAPDTRTFHIFLSYHASQTGNLFAFMSVLKDMERTFDVPPRAMVYLFLFEGFARFGRKRRQWSAERLQDVWKSYLRLLYETRMSVIDRTTLRRDKLLWENPLSNSMEEEMREKLLKNTPNELYAPLPFREMNSKKQSKEDALGEEDHYGTDETEEDADEDEAEEMLKNPRQAGVEKELGELEKRIENGVFLGRRVILAILRAFGACSGPYAVMNVWLRLERIWQPKKRKAVDVMAIKDELERQLSKGSWR</sequence>
<dbReference type="GO" id="GO:0140053">
    <property type="term" value="P:mitochondrial gene expression"/>
    <property type="evidence" value="ECO:0007669"/>
    <property type="project" value="TreeGrafter"/>
</dbReference>
<feature type="repeat" description="PPR" evidence="1">
    <location>
        <begin position="481"/>
        <end position="515"/>
    </location>
</feature>
<feature type="compositionally biased region" description="Polar residues" evidence="2">
    <location>
        <begin position="26"/>
        <end position="44"/>
    </location>
</feature>
<feature type="compositionally biased region" description="Basic and acidic residues" evidence="2">
    <location>
        <begin position="197"/>
        <end position="207"/>
    </location>
</feature>
<evidence type="ECO:0000256" key="2">
    <source>
        <dbReference type="SAM" id="MobiDB-lite"/>
    </source>
</evidence>
<reference evidence="3 4" key="1">
    <citation type="journal article" date="2018" name="Front. Microbiol.">
        <title>Genomic and genetic insights into a cosmopolitan fungus, Paecilomyces variotii (Eurotiales).</title>
        <authorList>
            <person name="Urquhart A.S."/>
            <person name="Mondo S.J."/>
            <person name="Makela M.R."/>
            <person name="Hane J.K."/>
            <person name="Wiebenga A."/>
            <person name="He G."/>
            <person name="Mihaltcheva S."/>
            <person name="Pangilinan J."/>
            <person name="Lipzen A."/>
            <person name="Barry K."/>
            <person name="de Vries R.P."/>
            <person name="Grigoriev I.V."/>
            <person name="Idnurm A."/>
        </authorList>
    </citation>
    <scope>NUCLEOTIDE SEQUENCE [LARGE SCALE GENOMIC DNA]</scope>
    <source>
        <strain evidence="3 4">CBS 101075</strain>
    </source>
</reference>
<dbReference type="GO" id="GO:0003729">
    <property type="term" value="F:mRNA binding"/>
    <property type="evidence" value="ECO:0007669"/>
    <property type="project" value="TreeGrafter"/>
</dbReference>